<feature type="domain" description="Stealth protein CR2 conserved region 2" evidence="5">
    <location>
        <begin position="298"/>
        <end position="401"/>
    </location>
</feature>
<evidence type="ECO:0000256" key="1">
    <source>
        <dbReference type="ARBA" id="ARBA00007583"/>
    </source>
</evidence>
<evidence type="ECO:0000256" key="4">
    <source>
        <dbReference type="SAM" id="MobiDB-lite"/>
    </source>
</evidence>
<evidence type="ECO:0000256" key="3">
    <source>
        <dbReference type="ARBA" id="ARBA00023169"/>
    </source>
</evidence>
<evidence type="ECO:0000259" key="8">
    <source>
        <dbReference type="Pfam" id="PF17103"/>
    </source>
</evidence>
<dbReference type="Proteomes" id="UP000295748">
    <property type="component" value="Chromosome"/>
</dbReference>
<dbReference type="Pfam" id="PF17102">
    <property type="entry name" value="Stealth_CR3"/>
    <property type="match status" value="1"/>
</dbReference>
<dbReference type="PANTHER" id="PTHR24045">
    <property type="match status" value="1"/>
</dbReference>
<evidence type="ECO:0000259" key="5">
    <source>
        <dbReference type="Pfam" id="PF11380"/>
    </source>
</evidence>
<dbReference type="Pfam" id="PF11380">
    <property type="entry name" value="Stealth_CR2"/>
    <property type="match status" value="1"/>
</dbReference>
<evidence type="ECO:0000259" key="7">
    <source>
        <dbReference type="Pfam" id="PF17102"/>
    </source>
</evidence>
<proteinExistence type="inferred from homology"/>
<organism evidence="9 10">
    <name type="scientific">Microbacterium wangchenii</name>
    <dbReference type="NCBI Taxonomy" id="2541726"/>
    <lineage>
        <taxon>Bacteria</taxon>
        <taxon>Bacillati</taxon>
        <taxon>Actinomycetota</taxon>
        <taxon>Actinomycetes</taxon>
        <taxon>Micrococcales</taxon>
        <taxon>Microbacteriaceae</taxon>
        <taxon>Microbacterium</taxon>
    </lineage>
</organism>
<dbReference type="InterPro" id="IPR031358">
    <property type="entry name" value="Stealth_CR1"/>
</dbReference>
<dbReference type="PANTHER" id="PTHR24045:SF0">
    <property type="entry name" value="N-ACETYLGLUCOSAMINE-1-PHOSPHOTRANSFERASE SUBUNITS ALPHA_BETA"/>
    <property type="match status" value="1"/>
</dbReference>
<dbReference type="Pfam" id="PF17101">
    <property type="entry name" value="Stealth_CR1"/>
    <property type="match status" value="1"/>
</dbReference>
<dbReference type="InterPro" id="IPR031357">
    <property type="entry name" value="Stealth_CR3"/>
</dbReference>
<keyword evidence="2" id="KW-0808">Transferase</keyword>
<feature type="domain" description="Stealth protein CR3 conserved region 3" evidence="7">
    <location>
        <begin position="448"/>
        <end position="494"/>
    </location>
</feature>
<dbReference type="Pfam" id="PF17103">
    <property type="entry name" value="Stealth_CR4"/>
    <property type="match status" value="1"/>
</dbReference>
<protein>
    <submittedName>
        <fullName evidence="9">Sugar phosphotransferase</fullName>
    </submittedName>
</protein>
<feature type="domain" description="Stealth protein CR4 conserved region 4" evidence="8">
    <location>
        <begin position="527"/>
        <end position="571"/>
    </location>
</feature>
<feature type="compositionally biased region" description="Basic and acidic residues" evidence="4">
    <location>
        <begin position="1"/>
        <end position="12"/>
    </location>
</feature>
<keyword evidence="10" id="KW-1185">Reference proteome</keyword>
<sequence>MEVGDVRAEARSVGHPPTLARTPGTNDPSVKPGRNGTDLPWAHSASAEEPAPECSRKESPVRRFVPLPTEIDPWRALLAREDVRLLDGVLHLVTDEVSPAEALSQDLLDVADALEAAGIDVLLVRDSNRRPKLVADARTAPAALAALRSARPGEPFYLKGRGADPVPMHGVVVEADALASYAVFRPRTSTNGAYRYGSSLAPRLEFWRFGDTLVEAPRPTVLTRRVTPREDVAFVRTERYGRSWRTLAGMFDPHPDEVRVDIDMVFSWVDGSSTEFQRQRAAQMDGYVVGDGDDSPARFRQIDELRYALRSVHMYAPWVRRIFIATDSPRPAWLAEHPNVTLVRSEEFFADTAVLPTHNSHAVEAQLHRIEGLAEHFLYSNDDMFFGRPVTPELFFSAGGVSRFVESGVRIGTGAPHPGRSGHDNGLRVNRALLQERFGRVITHDLEHCAVPMRRSVAAELEREFAADYARTAANRFRAATDISVTNSLYHYYALLTGRAVVTREPRVQYVQTTQLDSLRTMERLVTRRDTDMFCLNDGSVPEIPEEMRVRALRSCLERAFPVRAPWEHPDVSAGPAAERSAALSG</sequence>
<dbReference type="InterPro" id="IPR031356">
    <property type="entry name" value="Stealth_CR4"/>
</dbReference>
<dbReference type="InterPro" id="IPR047141">
    <property type="entry name" value="Stealth"/>
</dbReference>
<evidence type="ECO:0000259" key="6">
    <source>
        <dbReference type="Pfam" id="PF17101"/>
    </source>
</evidence>
<accession>A0ABX5STB2</accession>
<dbReference type="InterPro" id="IPR021520">
    <property type="entry name" value="Stealth_CR2"/>
</dbReference>
<name>A0ABX5STB2_9MICO</name>
<gene>
    <name evidence="9" type="ORF">E4K62_12275</name>
</gene>
<evidence type="ECO:0000313" key="10">
    <source>
        <dbReference type="Proteomes" id="UP000295748"/>
    </source>
</evidence>
<feature type="region of interest" description="Disordered" evidence="4">
    <location>
        <begin position="1"/>
        <end position="59"/>
    </location>
</feature>
<feature type="domain" description="Stealth protein CR1 conserved region 1" evidence="6">
    <location>
        <begin position="261"/>
        <end position="286"/>
    </location>
</feature>
<keyword evidence="3" id="KW-0270">Exopolysaccharide synthesis</keyword>
<evidence type="ECO:0000256" key="2">
    <source>
        <dbReference type="ARBA" id="ARBA00022679"/>
    </source>
</evidence>
<feature type="compositionally biased region" description="Low complexity" evidence="4">
    <location>
        <begin position="40"/>
        <end position="53"/>
    </location>
</feature>
<reference evidence="9 10" key="1">
    <citation type="submission" date="2019-03" db="EMBL/GenBank/DDBJ databases">
        <authorList>
            <person name="Dong K."/>
        </authorList>
    </citation>
    <scope>NUCLEOTIDE SEQUENCE [LARGE SCALE GENOMIC DNA]</scope>
    <source>
        <strain evidence="10">dk512</strain>
    </source>
</reference>
<evidence type="ECO:0000313" key="9">
    <source>
        <dbReference type="EMBL" id="QBR89384.1"/>
    </source>
</evidence>
<dbReference type="EMBL" id="CP038266">
    <property type="protein sequence ID" value="QBR89384.1"/>
    <property type="molecule type" value="Genomic_DNA"/>
</dbReference>
<comment type="similarity">
    <text evidence="1">Belongs to the stealth family.</text>
</comment>